<accession>A0A1Y5TQR3</accession>
<evidence type="ECO:0000313" key="1">
    <source>
        <dbReference type="EMBL" id="SLN69654.1"/>
    </source>
</evidence>
<dbReference type="Proteomes" id="UP000193307">
    <property type="component" value="Unassembled WGS sequence"/>
</dbReference>
<name>A0A1Y5TQR3_9RHOB</name>
<dbReference type="EMBL" id="FWFW01000019">
    <property type="protein sequence ID" value="SLN69654.1"/>
    <property type="molecule type" value="Genomic_DNA"/>
</dbReference>
<evidence type="ECO:0000313" key="2">
    <source>
        <dbReference type="Proteomes" id="UP000193307"/>
    </source>
</evidence>
<dbReference type="OrthoDB" id="7778116at2"/>
<gene>
    <name evidence="1" type="ORF">PAM7971_03730</name>
</gene>
<organism evidence="1 2">
    <name type="scientific">Pacificibacter marinus</name>
    <dbReference type="NCBI Taxonomy" id="658057"/>
    <lineage>
        <taxon>Bacteria</taxon>
        <taxon>Pseudomonadati</taxon>
        <taxon>Pseudomonadota</taxon>
        <taxon>Alphaproteobacteria</taxon>
        <taxon>Rhodobacterales</taxon>
        <taxon>Roseobacteraceae</taxon>
        <taxon>Pacificibacter</taxon>
    </lineage>
</organism>
<keyword evidence="2" id="KW-1185">Reference proteome</keyword>
<dbReference type="AlphaFoldDB" id="A0A1Y5TQR3"/>
<reference evidence="1 2" key="1">
    <citation type="submission" date="2017-03" db="EMBL/GenBank/DDBJ databases">
        <authorList>
            <person name="Afonso C.L."/>
            <person name="Miller P.J."/>
            <person name="Scott M.A."/>
            <person name="Spackman E."/>
            <person name="Goraichik I."/>
            <person name="Dimitrov K.M."/>
            <person name="Suarez D.L."/>
            <person name="Swayne D.E."/>
        </authorList>
    </citation>
    <scope>NUCLEOTIDE SEQUENCE [LARGE SCALE GENOMIC DNA]</scope>
    <source>
        <strain evidence="1 2">CECT 7971</strain>
    </source>
</reference>
<proteinExistence type="predicted"/>
<protein>
    <submittedName>
        <fullName evidence="1">Uncharacterized protein</fullName>
    </submittedName>
</protein>
<sequence length="195" mass="21691">MNSAEQAAGEKRVREQLVTPLLRRGLTKPASLTKDQFEDMVQDLCARLAYMSDVNLAALEEQAAASPSGKDKDRFPIANKMLEWAAVIQRPDESNSPLIRAVFAHELGKGAVRDDWAPELLVDLRKSRRWPTEFALKRILESAKGARDRQHSIERRLARAETVSVIDAGWRDKRIAAMRKCEGLAQGEASDAGAV</sequence>
<dbReference type="RefSeq" id="WP_085850796.1">
    <property type="nucleotide sequence ID" value="NZ_FWFW01000019.1"/>
</dbReference>